<gene>
    <name evidence="16" type="primary">pta</name>
    <name evidence="16" type="ORF">Lsed01_01337</name>
</gene>
<dbReference type="RefSeq" id="WP_345379236.1">
    <property type="nucleotide sequence ID" value="NZ_BAABRR010000006.1"/>
</dbReference>
<dbReference type="EMBL" id="BAABRR010000006">
    <property type="protein sequence ID" value="GAA5518903.1"/>
    <property type="molecule type" value="Genomic_DNA"/>
</dbReference>
<dbReference type="Pfam" id="PF07085">
    <property type="entry name" value="DRTGG"/>
    <property type="match status" value="1"/>
</dbReference>
<dbReference type="InterPro" id="IPR016475">
    <property type="entry name" value="P-Actrans_bac"/>
</dbReference>
<dbReference type="NCBIfam" id="TIGR00651">
    <property type="entry name" value="pta"/>
    <property type="match status" value="1"/>
</dbReference>
<protein>
    <recommendedName>
        <fullName evidence="7 13">Phosphate acetyltransferase</fullName>
        <ecNumber evidence="6 13">2.3.1.8</ecNumber>
    </recommendedName>
    <alternativeName>
        <fullName evidence="11 13">Phosphotransacetylase</fullName>
    </alternativeName>
</protein>
<dbReference type="SUPFAM" id="SSF53659">
    <property type="entry name" value="Isocitrate/Isopropylmalate dehydrogenase-like"/>
    <property type="match status" value="1"/>
</dbReference>
<dbReference type="Gene3D" id="3.40.50.10950">
    <property type="match status" value="1"/>
</dbReference>
<dbReference type="PANTHER" id="PTHR43356:SF3">
    <property type="entry name" value="PHOSPHATE ACETYLTRANSFERASE"/>
    <property type="match status" value="1"/>
</dbReference>
<reference evidence="16 17" key="1">
    <citation type="submission" date="2024-02" db="EMBL/GenBank/DDBJ databases">
        <title>Lysinimicrobium sediminis NBRC 112286.</title>
        <authorList>
            <person name="Ichikawa N."/>
            <person name="Katano-Makiyama Y."/>
            <person name="Hidaka K."/>
        </authorList>
    </citation>
    <scope>NUCLEOTIDE SEQUENCE [LARGE SCALE GENOMIC DNA]</scope>
    <source>
        <strain evidence="16 17">NBRC 112286</strain>
    </source>
</reference>
<evidence type="ECO:0000256" key="11">
    <source>
        <dbReference type="ARBA" id="ARBA00031108"/>
    </source>
</evidence>
<keyword evidence="9 13" id="KW-0808">Transferase</keyword>
<dbReference type="Pfam" id="PF01515">
    <property type="entry name" value="PTA_PTB"/>
    <property type="match status" value="1"/>
</dbReference>
<dbReference type="Gene3D" id="3.40.1390.20">
    <property type="entry name" value="HprK N-terminal domain-like"/>
    <property type="match status" value="1"/>
</dbReference>
<dbReference type="InterPro" id="IPR010766">
    <property type="entry name" value="DRTGG"/>
</dbReference>
<keyword evidence="8 13" id="KW-0963">Cytoplasm</keyword>
<dbReference type="NCBIfam" id="NF004167">
    <property type="entry name" value="PRK05632.1"/>
    <property type="match status" value="1"/>
</dbReference>
<organism evidence="16 17">
    <name type="scientific">Demequina sediminis</name>
    <dbReference type="NCBI Taxonomy" id="1930058"/>
    <lineage>
        <taxon>Bacteria</taxon>
        <taxon>Bacillati</taxon>
        <taxon>Actinomycetota</taxon>
        <taxon>Actinomycetes</taxon>
        <taxon>Micrococcales</taxon>
        <taxon>Demequinaceae</taxon>
        <taxon>Demequina</taxon>
    </lineage>
</organism>
<evidence type="ECO:0000256" key="8">
    <source>
        <dbReference type="ARBA" id="ARBA00022490"/>
    </source>
</evidence>
<feature type="domain" description="Phosphate acetyl/butaryl transferase" evidence="14">
    <location>
        <begin position="363"/>
        <end position="679"/>
    </location>
</feature>
<evidence type="ECO:0000256" key="7">
    <source>
        <dbReference type="ARBA" id="ARBA00021528"/>
    </source>
</evidence>
<dbReference type="Gene3D" id="3.40.50.10750">
    <property type="entry name" value="Isocitrate/Isopropylmalate dehydrogenase-like"/>
    <property type="match status" value="1"/>
</dbReference>
<dbReference type="InterPro" id="IPR042112">
    <property type="entry name" value="P_AcTrfase_dom2"/>
</dbReference>
<dbReference type="PIRSF" id="PIRSF006107">
    <property type="entry name" value="PhpActrans_proteobac"/>
    <property type="match status" value="1"/>
</dbReference>
<dbReference type="InterPro" id="IPR027417">
    <property type="entry name" value="P-loop_NTPase"/>
</dbReference>
<dbReference type="Proteomes" id="UP001426770">
    <property type="component" value="Unassembled WGS sequence"/>
</dbReference>
<comment type="similarity">
    <text evidence="5 13">In the N-terminal section; belongs to the CobB/CobQ family.</text>
</comment>
<dbReference type="InterPro" id="IPR028979">
    <property type="entry name" value="Ser_kin/Pase_Hpr-like_N_sf"/>
</dbReference>
<evidence type="ECO:0000256" key="3">
    <source>
        <dbReference type="ARBA" id="ARBA00004989"/>
    </source>
</evidence>
<dbReference type="InterPro" id="IPR042113">
    <property type="entry name" value="P_AcTrfase_dom1"/>
</dbReference>
<evidence type="ECO:0000259" key="15">
    <source>
        <dbReference type="Pfam" id="PF07085"/>
    </source>
</evidence>
<sequence>MARSIYIASAEGDTGKSTIALGITNLVAKQVGRVGIFRPVARVADGSDYVLQLLLGHDSIDLSYEQAIGVTYDDVHADPERALETIVSRYHEVERLCDFVVIVGTDYTDVSAAAELEFNGRIAANLGAPVVLVVHGHERTPAEVSQVVEQARAELAGSHASVVGMFVNRSSAADVDAITGLLPADLCLGVIPEDPVLVAPSMKQLLDAVEGTLVTGDPALLSRESRGIIVGAMTAANLLDRLEDGSVVIVPGDRADTLLALLAAHGAEGFPALTGVILTGGLEPRTAVRRLVEGLGSPLPVIRTTLDTFETARRCSTTRGRLSRESQLKVDTALAMFEQRVDADKLRGVLDVARTEVITPLMFEYGLLDRARSRKQHIVLPEGGDDRILRAASSLLTRDVVDLTILGNEQSIRSRAAELGLELDAARIIDPTDPEYVERFAASYYEMRKHKGATLEAARDRVQDVSYFGTMMVQEGLADGMVSGAAHTTAHTIMPSFQIIKTVPGVSIVSSVFFMCLADQVLVYGDCAVNPDPTAEQLADIAISSAETALQFGVEPRVAMLSYSTGESGTGSDVDKVREATRLVRERRPDLLVDGPMQYDAAVEPSVAKSKAPDSPVAGRATVLVFPDLNTGNNTYKAVQRSAGAVAVGPVLQGLRKPVNDLSRGALVQDIVNTVAITAIQAQNLDTSEGNA</sequence>
<comment type="pathway">
    <text evidence="3 13">Metabolic intermediate biosynthesis; acetyl-CoA biosynthesis; acetyl-CoA from acetate: step 2/2.</text>
</comment>
<evidence type="ECO:0000256" key="13">
    <source>
        <dbReference type="PIRNR" id="PIRNR006107"/>
    </source>
</evidence>
<keyword evidence="17" id="KW-1185">Reference proteome</keyword>
<evidence type="ECO:0000256" key="9">
    <source>
        <dbReference type="ARBA" id="ARBA00022679"/>
    </source>
</evidence>
<dbReference type="EC" id="2.3.1.8" evidence="6 13"/>
<evidence type="ECO:0000313" key="17">
    <source>
        <dbReference type="Proteomes" id="UP001426770"/>
    </source>
</evidence>
<accession>A0ABP9WGF0</accession>
<dbReference type="Pfam" id="PF13500">
    <property type="entry name" value="AAA_26"/>
    <property type="match status" value="1"/>
</dbReference>
<comment type="domain">
    <text evidence="13">The N-terminal region seems to be important for proper quaternary structure. The C-terminal region contains the substrate-binding site.</text>
</comment>
<comment type="subcellular location">
    <subcellularLocation>
        <location evidence="2 13">Cytoplasm</location>
    </subcellularLocation>
</comment>
<evidence type="ECO:0000259" key="14">
    <source>
        <dbReference type="Pfam" id="PF01515"/>
    </source>
</evidence>
<dbReference type="SUPFAM" id="SSF75138">
    <property type="entry name" value="HprK N-terminal domain-like"/>
    <property type="match status" value="1"/>
</dbReference>
<dbReference type="Gene3D" id="3.40.50.300">
    <property type="entry name" value="P-loop containing nucleotide triphosphate hydrolases"/>
    <property type="match status" value="1"/>
</dbReference>
<comment type="catalytic activity">
    <reaction evidence="1 13">
        <text>acetyl-CoA + phosphate = acetyl phosphate + CoA</text>
        <dbReference type="Rhea" id="RHEA:19521"/>
        <dbReference type="ChEBI" id="CHEBI:22191"/>
        <dbReference type="ChEBI" id="CHEBI:43474"/>
        <dbReference type="ChEBI" id="CHEBI:57287"/>
        <dbReference type="ChEBI" id="CHEBI:57288"/>
        <dbReference type="EC" id="2.3.1.8"/>
    </reaction>
</comment>
<evidence type="ECO:0000256" key="1">
    <source>
        <dbReference type="ARBA" id="ARBA00000705"/>
    </source>
</evidence>
<dbReference type="PANTHER" id="PTHR43356">
    <property type="entry name" value="PHOSPHATE ACETYLTRANSFERASE"/>
    <property type="match status" value="1"/>
</dbReference>
<name>A0ABP9WGF0_9MICO</name>
<evidence type="ECO:0000256" key="10">
    <source>
        <dbReference type="ARBA" id="ARBA00023315"/>
    </source>
</evidence>
<evidence type="ECO:0000256" key="6">
    <source>
        <dbReference type="ARBA" id="ARBA00012707"/>
    </source>
</evidence>
<dbReference type="SUPFAM" id="SSF52540">
    <property type="entry name" value="P-loop containing nucleoside triphosphate hydrolases"/>
    <property type="match status" value="1"/>
</dbReference>
<evidence type="ECO:0000256" key="12">
    <source>
        <dbReference type="ARBA" id="ARBA00049955"/>
    </source>
</evidence>
<dbReference type="NCBIfam" id="NF007233">
    <property type="entry name" value="PRK09653.1"/>
    <property type="match status" value="1"/>
</dbReference>
<comment type="function">
    <text evidence="12 13">Involved in acetate metabolism.</text>
</comment>
<evidence type="ECO:0000256" key="2">
    <source>
        <dbReference type="ARBA" id="ARBA00004496"/>
    </source>
</evidence>
<dbReference type="InterPro" id="IPR002505">
    <property type="entry name" value="PTA_PTB"/>
</dbReference>
<keyword evidence="10 13" id="KW-0012">Acyltransferase</keyword>
<evidence type="ECO:0000256" key="5">
    <source>
        <dbReference type="ARBA" id="ARBA00009786"/>
    </source>
</evidence>
<evidence type="ECO:0000256" key="4">
    <source>
        <dbReference type="ARBA" id="ARBA00008756"/>
    </source>
</evidence>
<dbReference type="InterPro" id="IPR050500">
    <property type="entry name" value="Phos_Acetyltrans/Butyryltrans"/>
</dbReference>
<comment type="caution">
    <text evidence="16">The sequence shown here is derived from an EMBL/GenBank/DDBJ whole genome shotgun (WGS) entry which is preliminary data.</text>
</comment>
<dbReference type="InterPro" id="IPR004614">
    <property type="entry name" value="P_AcTrfase"/>
</dbReference>
<evidence type="ECO:0000313" key="16">
    <source>
        <dbReference type="EMBL" id="GAA5518903.1"/>
    </source>
</evidence>
<proteinExistence type="inferred from homology"/>
<feature type="domain" description="DRTGG" evidence="15">
    <location>
        <begin position="205"/>
        <end position="315"/>
    </location>
</feature>
<comment type="similarity">
    <text evidence="4 13">In the C-terminal section; belongs to the phosphate acetyltransferase and butyryltransferase family.</text>
</comment>